<sequence>MQPGRVNPLPTRDPVVIGAGLGTIETKKPKVRPDPLRPASKTRFSTMQKPRSSTRPQPPSSTNSEKSENERILKKTKQSQITATSPAESEVEIQITGETITNTPATSTQKNPIAATATSNTNSSSTTTTNATVSKGSENPSKKIQSQRKTTSNIWKHFKAKGKESAFSTGGRVLSDSRNRLKPATLEALICGQDWIFTNEGLNKSQAVTGDVAEYDLSGSD</sequence>
<dbReference type="AlphaFoldDB" id="A0A2N5UT46"/>
<gene>
    <name evidence="3" type="ORF">PCASD_07341</name>
</gene>
<evidence type="ECO:0000256" key="1">
    <source>
        <dbReference type="SAM" id="MobiDB-lite"/>
    </source>
</evidence>
<evidence type="ECO:0000313" key="4">
    <source>
        <dbReference type="Proteomes" id="UP000235392"/>
    </source>
</evidence>
<reference evidence="3 4" key="1">
    <citation type="submission" date="2017-11" db="EMBL/GenBank/DDBJ databases">
        <title>De novo assembly and phasing of dikaryotic genomes from two isolates of Puccinia coronata f. sp. avenae, the causal agent of oat crown rust.</title>
        <authorList>
            <person name="Miller M.E."/>
            <person name="Zhang Y."/>
            <person name="Omidvar V."/>
            <person name="Sperschneider J."/>
            <person name="Schwessinger B."/>
            <person name="Raley C."/>
            <person name="Palmer J.M."/>
            <person name="Garnica D."/>
            <person name="Upadhyaya N."/>
            <person name="Rathjen J."/>
            <person name="Taylor J.M."/>
            <person name="Park R.F."/>
            <person name="Dodds P.N."/>
            <person name="Hirsch C.D."/>
            <person name="Kianian S.F."/>
            <person name="Figueroa M."/>
        </authorList>
    </citation>
    <scope>NUCLEOTIDE SEQUENCE [LARGE SCALE GENOMIC DNA]</scope>
    <source>
        <strain evidence="3">12SD80</strain>
    </source>
</reference>
<feature type="compositionally biased region" description="Low complexity" evidence="1">
    <location>
        <begin position="114"/>
        <end position="132"/>
    </location>
</feature>
<feature type="compositionally biased region" description="Basic and acidic residues" evidence="1">
    <location>
        <begin position="25"/>
        <end position="35"/>
    </location>
</feature>
<proteinExistence type="predicted"/>
<feature type="compositionally biased region" description="Polar residues" evidence="1">
    <location>
        <begin position="133"/>
        <end position="151"/>
    </location>
</feature>
<organism evidence="3 4">
    <name type="scientific">Puccinia coronata f. sp. avenae</name>
    <dbReference type="NCBI Taxonomy" id="200324"/>
    <lineage>
        <taxon>Eukaryota</taxon>
        <taxon>Fungi</taxon>
        <taxon>Dikarya</taxon>
        <taxon>Basidiomycota</taxon>
        <taxon>Pucciniomycotina</taxon>
        <taxon>Pucciniomycetes</taxon>
        <taxon>Pucciniales</taxon>
        <taxon>Pucciniaceae</taxon>
        <taxon>Puccinia</taxon>
    </lineage>
</organism>
<dbReference type="GO" id="GO:0046983">
    <property type="term" value="F:protein dimerization activity"/>
    <property type="evidence" value="ECO:0007669"/>
    <property type="project" value="InterPro"/>
</dbReference>
<evidence type="ECO:0000259" key="2">
    <source>
        <dbReference type="Pfam" id="PF05699"/>
    </source>
</evidence>
<protein>
    <recommendedName>
        <fullName evidence="2">HAT C-terminal dimerisation domain-containing protein</fullName>
    </recommendedName>
</protein>
<accession>A0A2N5UT46</accession>
<dbReference type="EMBL" id="PGCI01000097">
    <property type="protein sequence ID" value="PLW40816.1"/>
    <property type="molecule type" value="Genomic_DNA"/>
</dbReference>
<evidence type="ECO:0000313" key="3">
    <source>
        <dbReference type="EMBL" id="PLW40816.1"/>
    </source>
</evidence>
<dbReference type="SUPFAM" id="SSF53098">
    <property type="entry name" value="Ribonuclease H-like"/>
    <property type="match status" value="1"/>
</dbReference>
<dbReference type="InterPro" id="IPR012337">
    <property type="entry name" value="RNaseH-like_sf"/>
</dbReference>
<feature type="domain" description="HAT C-terminal dimerisation" evidence="2">
    <location>
        <begin position="164"/>
        <end position="196"/>
    </location>
</feature>
<feature type="region of interest" description="Disordered" evidence="1">
    <location>
        <begin position="1"/>
        <end position="151"/>
    </location>
</feature>
<feature type="compositionally biased region" description="Polar residues" evidence="1">
    <location>
        <begin position="96"/>
        <end position="111"/>
    </location>
</feature>
<feature type="compositionally biased region" description="Polar residues" evidence="1">
    <location>
        <begin position="78"/>
        <end position="87"/>
    </location>
</feature>
<dbReference type="Proteomes" id="UP000235392">
    <property type="component" value="Unassembled WGS sequence"/>
</dbReference>
<comment type="caution">
    <text evidence="3">The sequence shown here is derived from an EMBL/GenBank/DDBJ whole genome shotgun (WGS) entry which is preliminary data.</text>
</comment>
<dbReference type="InterPro" id="IPR008906">
    <property type="entry name" value="HATC_C_dom"/>
</dbReference>
<name>A0A2N5UT46_9BASI</name>
<dbReference type="Pfam" id="PF05699">
    <property type="entry name" value="Dimer_Tnp_hAT"/>
    <property type="match status" value="1"/>
</dbReference>